<protein>
    <recommendedName>
        <fullName evidence="5">Glycosyltransferase family 92 protein</fullName>
    </recommendedName>
</protein>
<feature type="compositionally biased region" description="Low complexity" evidence="1">
    <location>
        <begin position="171"/>
        <end position="182"/>
    </location>
</feature>
<gene>
    <name evidence="3" type="ORF">FRACYDRAFT_244118</name>
</gene>
<name>A0A1E7F4B3_9STRA</name>
<evidence type="ECO:0000256" key="2">
    <source>
        <dbReference type="SAM" id="Phobius"/>
    </source>
</evidence>
<dbReference type="OrthoDB" id="48887at2759"/>
<evidence type="ECO:0000313" key="4">
    <source>
        <dbReference type="Proteomes" id="UP000095751"/>
    </source>
</evidence>
<dbReference type="EMBL" id="KV784364">
    <property type="protein sequence ID" value="OEU12845.1"/>
    <property type="molecule type" value="Genomic_DNA"/>
</dbReference>
<feature type="region of interest" description="Disordered" evidence="1">
    <location>
        <begin position="286"/>
        <end position="307"/>
    </location>
</feature>
<evidence type="ECO:0008006" key="5">
    <source>
        <dbReference type="Google" id="ProtNLM"/>
    </source>
</evidence>
<keyword evidence="2" id="KW-1133">Transmembrane helix</keyword>
<proteinExistence type="predicted"/>
<feature type="region of interest" description="Disordered" evidence="1">
    <location>
        <begin position="483"/>
        <end position="515"/>
    </location>
</feature>
<feature type="region of interest" description="Disordered" evidence="1">
    <location>
        <begin position="126"/>
        <end position="248"/>
    </location>
</feature>
<sequence length="687" mass="78837">MIMPHYKTTTADEADTDCDGDVNNGGFHNDTQYQPPGVGGQAAGQRIITRQQQQRQRQRRQFKYYKVVWLPILVITIFLIMNRYHQLLKQTNLSFKELEYHDLYTYIEPPTASAVEVSSSSSSLFSSSSSTTTTSSLTTTNSSSSSSSSRSSKSIKINWKKKNGTTATTDSSSSSSSKSIKINWKKKNGTSNTTTATTRSAITSSSSPSPTTNSSSSSNNSSKPIKTKKKKKRKKKKKKHTTTDDDDEAAFNYNTTSGFVLWRNYNASIMSDGNLMIEFFNSSTNNDDDDDVSTQNNTQKAQTQQTNSNNNGFSACLINLEDTIRFTEWIPYHYTILPLTSLVIAIDPKTSELGLNRTLRLIELWSDKVQITVWPSYKLPPSKRFRPEQSYIRERQVYFANSCLKYHSTFPDRSWTLLTDNDEYLIYNYPHLNEYVDDEHEKNGTTSISIDKGEYIHYDHPSYKKKKIQQEIESNRRKYMHWRFPTHPNTNNTNTLTENSTENNNNNTNNHSQNQNQTLPMKLTQTIFQFIKQNQDQLQLPICVRIPGIHYGGSVVGNAPTAAVSSTGHVLEWSKSNHAKTIHNPNRILCGYNGVVDSGTDYYSSLFRINHYIGSVQSYLERKDDYRSRSIELYQYKFQKIINVTKNPFYYDYDILPWMDLFITKCHHNITLVNELLFIPLKEYNQM</sequence>
<feature type="transmembrane region" description="Helical" evidence="2">
    <location>
        <begin position="64"/>
        <end position="84"/>
    </location>
</feature>
<feature type="compositionally biased region" description="Basic residues" evidence="1">
    <location>
        <begin position="225"/>
        <end position="240"/>
    </location>
</feature>
<feature type="compositionally biased region" description="Low complexity" evidence="1">
    <location>
        <begin position="189"/>
        <end position="224"/>
    </location>
</feature>
<evidence type="ECO:0000256" key="1">
    <source>
        <dbReference type="SAM" id="MobiDB-lite"/>
    </source>
</evidence>
<dbReference type="InParanoid" id="A0A1E7F4B3"/>
<keyword evidence="2" id="KW-0472">Membrane</keyword>
<dbReference type="KEGG" id="fcy:FRACYDRAFT_244118"/>
<reference evidence="3 4" key="1">
    <citation type="submission" date="2016-09" db="EMBL/GenBank/DDBJ databases">
        <title>Extensive genetic diversity and differential bi-allelic expression allows diatom success in the polar Southern Ocean.</title>
        <authorList>
            <consortium name="DOE Joint Genome Institute"/>
            <person name="Mock T."/>
            <person name="Otillar R.P."/>
            <person name="Strauss J."/>
            <person name="Dupont C."/>
            <person name="Frickenhaus S."/>
            <person name="Maumus F."/>
            <person name="Mcmullan M."/>
            <person name="Sanges R."/>
            <person name="Schmutz J."/>
            <person name="Toseland A."/>
            <person name="Valas R."/>
            <person name="Veluchamy A."/>
            <person name="Ward B.J."/>
            <person name="Allen A."/>
            <person name="Barry K."/>
            <person name="Falciatore A."/>
            <person name="Ferrante M."/>
            <person name="Fortunato A.E."/>
            <person name="Gloeckner G."/>
            <person name="Gruber A."/>
            <person name="Hipkin R."/>
            <person name="Janech M."/>
            <person name="Kroth P."/>
            <person name="Leese F."/>
            <person name="Lindquist E."/>
            <person name="Lyon B.R."/>
            <person name="Martin J."/>
            <person name="Mayer C."/>
            <person name="Parker M."/>
            <person name="Quesneville H."/>
            <person name="Raymond J."/>
            <person name="Uhlig C."/>
            <person name="Valentin K.U."/>
            <person name="Worden A.Z."/>
            <person name="Armbrust E.V."/>
            <person name="Bowler C."/>
            <person name="Green B."/>
            <person name="Moulton V."/>
            <person name="Van Oosterhout C."/>
            <person name="Grigoriev I."/>
        </authorList>
    </citation>
    <scope>NUCLEOTIDE SEQUENCE [LARGE SCALE GENOMIC DNA]</scope>
    <source>
        <strain evidence="3 4">CCMP1102</strain>
    </source>
</reference>
<keyword evidence="4" id="KW-1185">Reference proteome</keyword>
<feature type="compositionally biased region" description="Low complexity" evidence="1">
    <location>
        <begin position="126"/>
        <end position="154"/>
    </location>
</feature>
<feature type="compositionally biased region" description="Low complexity" evidence="1">
    <location>
        <begin position="485"/>
        <end position="515"/>
    </location>
</feature>
<organism evidence="3 4">
    <name type="scientific">Fragilariopsis cylindrus CCMP1102</name>
    <dbReference type="NCBI Taxonomy" id="635003"/>
    <lineage>
        <taxon>Eukaryota</taxon>
        <taxon>Sar</taxon>
        <taxon>Stramenopiles</taxon>
        <taxon>Ochrophyta</taxon>
        <taxon>Bacillariophyta</taxon>
        <taxon>Bacillariophyceae</taxon>
        <taxon>Bacillariophycidae</taxon>
        <taxon>Bacillariales</taxon>
        <taxon>Bacillariaceae</taxon>
        <taxon>Fragilariopsis</taxon>
    </lineage>
</organism>
<accession>A0A1E7F4B3</accession>
<evidence type="ECO:0000313" key="3">
    <source>
        <dbReference type="EMBL" id="OEU12845.1"/>
    </source>
</evidence>
<feature type="compositionally biased region" description="Low complexity" evidence="1">
    <location>
        <begin position="293"/>
        <end position="307"/>
    </location>
</feature>
<keyword evidence="2" id="KW-0812">Transmembrane</keyword>
<dbReference type="Proteomes" id="UP000095751">
    <property type="component" value="Unassembled WGS sequence"/>
</dbReference>
<dbReference type="AlphaFoldDB" id="A0A1E7F4B3"/>